<comment type="caution">
    <text evidence="2">The sequence shown here is derived from an EMBL/GenBank/DDBJ whole genome shotgun (WGS) entry which is preliminary data.</text>
</comment>
<reference evidence="2" key="1">
    <citation type="submission" date="2023-05" db="EMBL/GenBank/DDBJ databases">
        <title>Nepenthes gracilis genome sequencing.</title>
        <authorList>
            <person name="Fukushima K."/>
        </authorList>
    </citation>
    <scope>NUCLEOTIDE SEQUENCE</scope>
    <source>
        <strain evidence="2">SING2019-196</strain>
    </source>
</reference>
<dbReference type="EMBL" id="BSYO01000036">
    <property type="protein sequence ID" value="GMH29216.1"/>
    <property type="molecule type" value="Genomic_DNA"/>
</dbReference>
<accession>A0AAD3THE1</accession>
<evidence type="ECO:0000313" key="2">
    <source>
        <dbReference type="EMBL" id="GMH29216.1"/>
    </source>
</evidence>
<gene>
    <name evidence="2" type="ORF">Nepgr_031059</name>
</gene>
<name>A0AAD3THE1_NEPGR</name>
<sequence>MDRHHTTHTSETDLSTSQKGKDRRYKLVRRAETAMAGHKGHSFHHKTKVFWPHTALALPTFRYSHPKLECNCFFVLRESNRDEVKCDGAEIEAIAIVIKPSSSIIKHETVMVSLEESLFLEAKVELVDG</sequence>
<protein>
    <submittedName>
        <fullName evidence="2">Uncharacterized protein</fullName>
    </submittedName>
</protein>
<dbReference type="Proteomes" id="UP001279734">
    <property type="component" value="Unassembled WGS sequence"/>
</dbReference>
<proteinExistence type="predicted"/>
<feature type="compositionally biased region" description="Basic and acidic residues" evidence="1">
    <location>
        <begin position="1"/>
        <end position="11"/>
    </location>
</feature>
<evidence type="ECO:0000313" key="3">
    <source>
        <dbReference type="Proteomes" id="UP001279734"/>
    </source>
</evidence>
<dbReference type="AlphaFoldDB" id="A0AAD3THE1"/>
<evidence type="ECO:0000256" key="1">
    <source>
        <dbReference type="SAM" id="MobiDB-lite"/>
    </source>
</evidence>
<keyword evidence="3" id="KW-1185">Reference proteome</keyword>
<feature type="region of interest" description="Disordered" evidence="1">
    <location>
        <begin position="1"/>
        <end position="23"/>
    </location>
</feature>
<organism evidence="2 3">
    <name type="scientific">Nepenthes gracilis</name>
    <name type="common">Slender pitcher plant</name>
    <dbReference type="NCBI Taxonomy" id="150966"/>
    <lineage>
        <taxon>Eukaryota</taxon>
        <taxon>Viridiplantae</taxon>
        <taxon>Streptophyta</taxon>
        <taxon>Embryophyta</taxon>
        <taxon>Tracheophyta</taxon>
        <taxon>Spermatophyta</taxon>
        <taxon>Magnoliopsida</taxon>
        <taxon>eudicotyledons</taxon>
        <taxon>Gunneridae</taxon>
        <taxon>Pentapetalae</taxon>
        <taxon>Caryophyllales</taxon>
        <taxon>Nepenthaceae</taxon>
        <taxon>Nepenthes</taxon>
    </lineage>
</organism>